<keyword evidence="2" id="KW-0812">Transmembrane</keyword>
<evidence type="ECO:0000313" key="3">
    <source>
        <dbReference type="EMBL" id="CAG5867200.1"/>
    </source>
</evidence>
<keyword evidence="2" id="KW-1133">Transmembrane helix</keyword>
<feature type="compositionally biased region" description="Basic residues" evidence="1">
    <location>
        <begin position="77"/>
        <end position="92"/>
    </location>
</feature>
<keyword evidence="2" id="KW-0472">Membrane</keyword>
<name>A0A8S4AJB3_9TELE</name>
<dbReference type="PANTHER" id="PTHR47510:SF3">
    <property type="entry name" value="ENDO_EXONUCLEASE_PHOSPHATASE DOMAIN-CONTAINING PROTEIN"/>
    <property type="match status" value="1"/>
</dbReference>
<dbReference type="EMBL" id="CAJRST010003335">
    <property type="protein sequence ID" value="CAG5867200.1"/>
    <property type="molecule type" value="Genomic_DNA"/>
</dbReference>
<dbReference type="OrthoDB" id="411173at2759"/>
<feature type="region of interest" description="Disordered" evidence="1">
    <location>
        <begin position="70"/>
        <end position="93"/>
    </location>
</feature>
<dbReference type="AlphaFoldDB" id="A0A8S4AJB3"/>
<comment type="caution">
    <text evidence="3">The sequence shown here is derived from an EMBL/GenBank/DDBJ whole genome shotgun (WGS) entry which is preliminary data.</text>
</comment>
<evidence type="ECO:0000256" key="1">
    <source>
        <dbReference type="SAM" id="MobiDB-lite"/>
    </source>
</evidence>
<reference evidence="3" key="1">
    <citation type="submission" date="2021-05" db="EMBL/GenBank/DDBJ databases">
        <authorList>
            <person name="Tigano A."/>
        </authorList>
    </citation>
    <scope>NUCLEOTIDE SEQUENCE</scope>
</reference>
<feature type="transmembrane region" description="Helical" evidence="2">
    <location>
        <begin position="18"/>
        <end position="39"/>
    </location>
</feature>
<sequence length="461" mass="51961">MAARRVAAARDTKLFSSFYVYLVVVFIITHSYSTLALQYSRTELLQLNRGAQYLPIGHYTIPPEIIKPPTGTPAAASRRRKRCERGQKRGKRAGVGARLKAKPFRLPLPTIFLSNARSIRNKIDEIRLQLSTLKDLNNCCCMIFSETWLDSSTPDAAIELADRSVYRADRTADSGKKTGGGLSIYIANSWCTNNTVVDKLCSPDAELLLLKCRPFYLPREYSAVYICAVYIAPDANAKYTPKIKSAETTVRTLRTWPESAVPMLQDCFHHTDWDVFREQGTVTRDILDNYTTSVLDYICFCLDNVTTWKQSRVYPNTPPWMTHGVQQLLRARNSAFRSGDHEAYSRARTALRRGIKSAKQHHRRRIEARFADTANPRQVWEGIRAITDYKKKTPSIPANSPTLAEDLNRVRVGNNFSSTLSINTGAPQGYVLSPLLYTLFTHDCSASSPSNLIVKFADDTT</sequence>
<feature type="non-terminal residue" evidence="3">
    <location>
        <position position="461"/>
    </location>
</feature>
<accession>A0A8S4AJB3</accession>
<proteinExistence type="predicted"/>
<evidence type="ECO:0000256" key="2">
    <source>
        <dbReference type="SAM" id="Phobius"/>
    </source>
</evidence>
<protein>
    <submittedName>
        <fullName evidence="3">(Atlantic silverside) hypothetical protein</fullName>
    </submittedName>
</protein>
<gene>
    <name evidence="3" type="ORF">MMEN_LOCUS4013</name>
</gene>
<keyword evidence="4" id="KW-1185">Reference proteome</keyword>
<dbReference type="PANTHER" id="PTHR47510">
    <property type="entry name" value="REVERSE TRANSCRIPTASE DOMAIN-CONTAINING PROTEIN"/>
    <property type="match status" value="1"/>
</dbReference>
<organism evidence="3 4">
    <name type="scientific">Menidia menidia</name>
    <name type="common">Atlantic silverside</name>
    <dbReference type="NCBI Taxonomy" id="238744"/>
    <lineage>
        <taxon>Eukaryota</taxon>
        <taxon>Metazoa</taxon>
        <taxon>Chordata</taxon>
        <taxon>Craniata</taxon>
        <taxon>Vertebrata</taxon>
        <taxon>Euteleostomi</taxon>
        <taxon>Actinopterygii</taxon>
        <taxon>Neopterygii</taxon>
        <taxon>Teleostei</taxon>
        <taxon>Neoteleostei</taxon>
        <taxon>Acanthomorphata</taxon>
        <taxon>Ovalentaria</taxon>
        <taxon>Atherinomorphae</taxon>
        <taxon>Atheriniformes</taxon>
        <taxon>Atherinopsidae</taxon>
        <taxon>Menidiinae</taxon>
        <taxon>Menidia</taxon>
    </lineage>
</organism>
<evidence type="ECO:0000313" key="4">
    <source>
        <dbReference type="Proteomes" id="UP000677803"/>
    </source>
</evidence>
<dbReference type="Proteomes" id="UP000677803">
    <property type="component" value="Unassembled WGS sequence"/>
</dbReference>